<dbReference type="EMBL" id="QOWE01000028">
    <property type="protein sequence ID" value="RCR66415.1"/>
    <property type="molecule type" value="Genomic_DNA"/>
</dbReference>
<evidence type="ECO:0000313" key="2">
    <source>
        <dbReference type="EMBL" id="RCR66415.1"/>
    </source>
</evidence>
<feature type="chain" id="PRO_5016969504" description="Lipoprotein" evidence="1">
    <location>
        <begin position="37"/>
        <end position="176"/>
    </location>
</feature>
<keyword evidence="1" id="KW-0732">Signal</keyword>
<name>A0A368JGN0_9BACT</name>
<organism evidence="2 3">
    <name type="scientific">Larkinella punicea</name>
    <dbReference type="NCBI Taxonomy" id="2315727"/>
    <lineage>
        <taxon>Bacteria</taxon>
        <taxon>Pseudomonadati</taxon>
        <taxon>Bacteroidota</taxon>
        <taxon>Cytophagia</taxon>
        <taxon>Cytophagales</taxon>
        <taxon>Spirosomataceae</taxon>
        <taxon>Larkinella</taxon>
    </lineage>
</organism>
<dbReference type="PROSITE" id="PS51257">
    <property type="entry name" value="PROKAR_LIPOPROTEIN"/>
    <property type="match status" value="1"/>
</dbReference>
<feature type="signal peptide" evidence="1">
    <location>
        <begin position="1"/>
        <end position="36"/>
    </location>
</feature>
<reference evidence="2 3" key="1">
    <citation type="submission" date="2018-07" db="EMBL/GenBank/DDBJ databases">
        <title>Genome analysis of Larkinella rosea.</title>
        <authorList>
            <person name="Zhou Z."/>
            <person name="Wang G."/>
        </authorList>
    </citation>
    <scope>NUCLEOTIDE SEQUENCE [LARGE SCALE GENOMIC DNA]</scope>
    <source>
        <strain evidence="3">zzj9</strain>
    </source>
</reference>
<evidence type="ECO:0000313" key="3">
    <source>
        <dbReference type="Proteomes" id="UP000253383"/>
    </source>
</evidence>
<gene>
    <name evidence="2" type="ORF">DUE52_27315</name>
</gene>
<protein>
    <recommendedName>
        <fullName evidence="4">Lipoprotein</fullName>
    </recommendedName>
</protein>
<dbReference type="Proteomes" id="UP000253383">
    <property type="component" value="Unassembled WGS sequence"/>
</dbReference>
<comment type="caution">
    <text evidence="2">The sequence shown here is derived from an EMBL/GenBank/DDBJ whole genome shotgun (WGS) entry which is preliminary data.</text>
</comment>
<evidence type="ECO:0008006" key="4">
    <source>
        <dbReference type="Google" id="ProtNLM"/>
    </source>
</evidence>
<dbReference type="RefSeq" id="WP_114409258.1">
    <property type="nucleotide sequence ID" value="NZ_QOWE01000028.1"/>
</dbReference>
<dbReference type="OrthoDB" id="1118380at2"/>
<accession>A0A368JGN0</accession>
<sequence>MKIHSILSSFLMVRKMSALLSLAVLLTLGACNQDSANEPAPSDKDLTSLQKSPEEFDRAMNARTKAEGTQFTIENVTRDGNILTVKVKGGCSPESFKAVWNGVEIMIYPPTIHLALIHETGEVSGCPTDLVHTLKIDVTKVVGEGDHSNTTFVVYNGSKVQDTTLNPNGSVTNSNR</sequence>
<keyword evidence="3" id="KW-1185">Reference proteome</keyword>
<evidence type="ECO:0000256" key="1">
    <source>
        <dbReference type="SAM" id="SignalP"/>
    </source>
</evidence>
<dbReference type="AlphaFoldDB" id="A0A368JGN0"/>
<proteinExistence type="predicted"/>